<dbReference type="EMBL" id="JAKOGI010000101">
    <property type="protein sequence ID" value="KAJ8444280.1"/>
    <property type="molecule type" value="Genomic_DNA"/>
</dbReference>
<name>A0A9Q1KJV2_9CARY</name>
<dbReference type="GO" id="GO:0009507">
    <property type="term" value="C:chloroplast"/>
    <property type="evidence" value="ECO:0007669"/>
    <property type="project" value="TreeGrafter"/>
</dbReference>
<dbReference type="PANTHER" id="PTHR46935">
    <property type="entry name" value="OS01G0674700 PROTEIN"/>
    <property type="match status" value="1"/>
</dbReference>
<evidence type="ECO:0000313" key="5">
    <source>
        <dbReference type="Proteomes" id="UP001153076"/>
    </source>
</evidence>
<organism evidence="4 5">
    <name type="scientific">Carnegiea gigantea</name>
    <dbReference type="NCBI Taxonomy" id="171969"/>
    <lineage>
        <taxon>Eukaryota</taxon>
        <taxon>Viridiplantae</taxon>
        <taxon>Streptophyta</taxon>
        <taxon>Embryophyta</taxon>
        <taxon>Tracheophyta</taxon>
        <taxon>Spermatophyta</taxon>
        <taxon>Magnoliopsida</taxon>
        <taxon>eudicotyledons</taxon>
        <taxon>Gunneridae</taxon>
        <taxon>Pentapetalae</taxon>
        <taxon>Caryophyllales</taxon>
        <taxon>Cactineae</taxon>
        <taxon>Cactaceae</taxon>
        <taxon>Cactoideae</taxon>
        <taxon>Echinocereeae</taxon>
        <taxon>Carnegiea</taxon>
    </lineage>
</organism>
<sequence>MASVSLQLGFTLQRLAFGVSLNVKKEKQASISVQRKHSKTTRSSLSATQIDSSVLEKEDTEFKSSFDEYLEALESIRADREKKKSQKGSSGHKKKLSKDKPQNRKREESNKSLQSKGLSSEEKDEPAKRARAGVDEEGLGGIVQSRNNIRSQEEKNDVRLKNDSNKKRVIDYAPFRGSEIVCDKSKLAGKTSTLREVEVKSPRIQPFELLEDIQDGPRITQMEMEERIQKLAKWLVLCPFDVISLSTRLSLICGRLFNCINAEGMVHSSTSLNDADVDMPEWMFSKSMRSAKIRFSDHSIMRVIQILGKLGNWRRVLQVVEWLQMQERFKSHKIRHVYTAALDVLGKARRPVEALNLFCAMQRHKASYPDIVAYHSIAVTLGQAGHMRELFDVIDSMRSIPNNFNVEAFENWDPQLEPDIVVYNAVLNACVKRKEWEGALWVLQKLGQAGQEPTSTTYGLVMEVRVARLCFLST</sequence>
<dbReference type="NCBIfam" id="TIGR00756">
    <property type="entry name" value="PPR"/>
    <property type="match status" value="1"/>
</dbReference>
<protein>
    <recommendedName>
        <fullName evidence="6">Pentatricopeptide repeat-containing protein</fullName>
    </recommendedName>
</protein>
<dbReference type="FunFam" id="1.25.40.10:FF:000363">
    <property type="entry name" value="Pentatricopeptide repeat-containing protein"/>
    <property type="match status" value="1"/>
</dbReference>
<feature type="compositionally biased region" description="Basic and acidic residues" evidence="3">
    <location>
        <begin position="119"/>
        <end position="134"/>
    </location>
</feature>
<dbReference type="Pfam" id="PF01535">
    <property type="entry name" value="PPR"/>
    <property type="match status" value="1"/>
</dbReference>
<feature type="region of interest" description="Disordered" evidence="3">
    <location>
        <begin position="77"/>
        <end position="161"/>
    </location>
</feature>
<keyword evidence="5" id="KW-1185">Reference proteome</keyword>
<evidence type="ECO:0000256" key="2">
    <source>
        <dbReference type="PROSITE-ProRule" id="PRU00708"/>
    </source>
</evidence>
<dbReference type="Proteomes" id="UP001153076">
    <property type="component" value="Unassembled WGS sequence"/>
</dbReference>
<dbReference type="PANTHER" id="PTHR46935:SF1">
    <property type="entry name" value="OS01G0674700 PROTEIN"/>
    <property type="match status" value="1"/>
</dbReference>
<dbReference type="InterPro" id="IPR044645">
    <property type="entry name" value="DG1/EMB2279-like"/>
</dbReference>
<proteinExistence type="predicted"/>
<reference evidence="4" key="1">
    <citation type="submission" date="2022-04" db="EMBL/GenBank/DDBJ databases">
        <title>Carnegiea gigantea Genome sequencing and assembly v2.</title>
        <authorList>
            <person name="Copetti D."/>
            <person name="Sanderson M.J."/>
            <person name="Burquez A."/>
            <person name="Wojciechowski M.F."/>
        </authorList>
    </citation>
    <scope>NUCLEOTIDE SEQUENCE</scope>
    <source>
        <strain evidence="4">SGP5-SGP5p</strain>
        <tissue evidence="4">Aerial part</tissue>
    </source>
</reference>
<dbReference type="PROSITE" id="PS51375">
    <property type="entry name" value="PPR"/>
    <property type="match status" value="1"/>
</dbReference>
<dbReference type="InterPro" id="IPR002885">
    <property type="entry name" value="PPR_rpt"/>
</dbReference>
<accession>A0A9Q1KJV2</accession>
<dbReference type="OrthoDB" id="1708562at2759"/>
<comment type="caution">
    <text evidence="4">The sequence shown here is derived from an EMBL/GenBank/DDBJ whole genome shotgun (WGS) entry which is preliminary data.</text>
</comment>
<evidence type="ECO:0008006" key="6">
    <source>
        <dbReference type="Google" id="ProtNLM"/>
    </source>
</evidence>
<evidence type="ECO:0000256" key="1">
    <source>
        <dbReference type="ARBA" id="ARBA00022737"/>
    </source>
</evidence>
<dbReference type="GO" id="GO:0009658">
    <property type="term" value="P:chloroplast organization"/>
    <property type="evidence" value="ECO:0007669"/>
    <property type="project" value="InterPro"/>
</dbReference>
<dbReference type="AlphaFoldDB" id="A0A9Q1KJV2"/>
<dbReference type="Gene3D" id="1.25.40.10">
    <property type="entry name" value="Tetratricopeptide repeat domain"/>
    <property type="match status" value="2"/>
</dbReference>
<feature type="compositionally biased region" description="Basic and acidic residues" evidence="3">
    <location>
        <begin position="151"/>
        <end position="161"/>
    </location>
</feature>
<feature type="compositionally biased region" description="Basic and acidic residues" evidence="3">
    <location>
        <begin position="98"/>
        <end position="110"/>
    </location>
</feature>
<dbReference type="Pfam" id="PF13041">
    <property type="entry name" value="PPR_2"/>
    <property type="match status" value="1"/>
</dbReference>
<evidence type="ECO:0000256" key="3">
    <source>
        <dbReference type="SAM" id="MobiDB-lite"/>
    </source>
</evidence>
<feature type="repeat" description="PPR" evidence="2">
    <location>
        <begin position="419"/>
        <end position="453"/>
    </location>
</feature>
<keyword evidence="1" id="KW-0677">Repeat</keyword>
<feature type="compositionally biased region" description="Basic residues" evidence="3">
    <location>
        <begin position="83"/>
        <end position="97"/>
    </location>
</feature>
<evidence type="ECO:0000313" key="4">
    <source>
        <dbReference type="EMBL" id="KAJ8444280.1"/>
    </source>
</evidence>
<gene>
    <name evidence="4" type="ORF">Cgig2_029693</name>
</gene>
<dbReference type="InterPro" id="IPR011990">
    <property type="entry name" value="TPR-like_helical_dom_sf"/>
</dbReference>